<reference evidence="1 2" key="1">
    <citation type="submission" date="2016-11" db="EMBL/GenBank/DDBJ databases">
        <title>Whole Genome Sequencing of Mucilaginibacter polytrichastri RG4-7(T) isolated from the moss sample.</title>
        <authorList>
            <person name="Li Y."/>
        </authorList>
    </citation>
    <scope>NUCLEOTIDE SEQUENCE [LARGE SCALE GENOMIC DNA]</scope>
    <source>
        <strain evidence="1 2">RG4-7</strain>
    </source>
</reference>
<protein>
    <submittedName>
        <fullName evidence="1">Uncharacterized protein</fullName>
    </submittedName>
</protein>
<dbReference type="Proteomes" id="UP000186720">
    <property type="component" value="Unassembled WGS sequence"/>
</dbReference>
<dbReference type="EMBL" id="MPPL01000001">
    <property type="protein sequence ID" value="OKS85701.1"/>
    <property type="molecule type" value="Genomic_DNA"/>
</dbReference>
<proteinExistence type="predicted"/>
<organism evidence="1 2">
    <name type="scientific">Mucilaginibacter polytrichastri</name>
    <dbReference type="NCBI Taxonomy" id="1302689"/>
    <lineage>
        <taxon>Bacteria</taxon>
        <taxon>Pseudomonadati</taxon>
        <taxon>Bacteroidota</taxon>
        <taxon>Sphingobacteriia</taxon>
        <taxon>Sphingobacteriales</taxon>
        <taxon>Sphingobacteriaceae</taxon>
        <taxon>Mucilaginibacter</taxon>
    </lineage>
</organism>
<accession>A0A1Q5ZVA2</accession>
<evidence type="ECO:0000313" key="2">
    <source>
        <dbReference type="Proteomes" id="UP000186720"/>
    </source>
</evidence>
<dbReference type="RefSeq" id="WP_074488499.1">
    <property type="nucleotide sequence ID" value="NZ_FPAM01000002.1"/>
</dbReference>
<dbReference type="PROSITE" id="PS51257">
    <property type="entry name" value="PROKAR_LIPOPROTEIN"/>
    <property type="match status" value="1"/>
</dbReference>
<comment type="caution">
    <text evidence="1">The sequence shown here is derived from an EMBL/GenBank/DDBJ whole genome shotgun (WGS) entry which is preliminary data.</text>
</comment>
<keyword evidence="2" id="KW-1185">Reference proteome</keyword>
<sequence length="89" mass="9637">MKTIAFVVSAVLFSSCSGKNANIIDSEVKSYEANRGHHVISYDITSEKDSTPEWHIVEYKAKIGGNETSSGHLVFGVTGDGLYRGANSR</sequence>
<gene>
    <name evidence="1" type="ORF">RG47T_1147</name>
</gene>
<evidence type="ECO:0000313" key="1">
    <source>
        <dbReference type="EMBL" id="OKS85701.1"/>
    </source>
</evidence>
<name>A0A1Q5ZVA2_9SPHI</name>
<dbReference type="AlphaFoldDB" id="A0A1Q5ZVA2"/>